<dbReference type="PANTHER" id="PTHR37988:SF1">
    <property type="entry name" value="UPF0592 MEMBRANE PROTEIN C7D4.03C"/>
    <property type="match status" value="1"/>
</dbReference>
<reference evidence="2 3" key="1">
    <citation type="journal article" date="2013" name="PLoS Genet.">
        <title>The genome and development-dependent transcriptomes of Pyronema confluens: a window into fungal evolution.</title>
        <authorList>
            <person name="Traeger S."/>
            <person name="Altegoer F."/>
            <person name="Freitag M."/>
            <person name="Gabaldon T."/>
            <person name="Kempken F."/>
            <person name="Kumar A."/>
            <person name="Marcet-Houben M."/>
            <person name="Poggeler S."/>
            <person name="Stajich J.E."/>
            <person name="Nowrousian M."/>
        </authorList>
    </citation>
    <scope>NUCLEOTIDE SEQUENCE [LARGE SCALE GENOMIC DNA]</scope>
    <source>
        <strain evidence="3">CBS 100304</strain>
        <tissue evidence="2">Vegetative mycelium</tissue>
    </source>
</reference>
<dbReference type="OMA" id="KTCAYAF"/>
<feature type="region of interest" description="Disordered" evidence="1">
    <location>
        <begin position="128"/>
        <end position="226"/>
    </location>
</feature>
<dbReference type="InterPro" id="IPR013887">
    <property type="entry name" value="UPF0592"/>
</dbReference>
<dbReference type="AlphaFoldDB" id="U4LV45"/>
<sequence length="1034" mass="115476">MAASPVAVQERTRSFSLRHSLSGRRTKGSISKGSPAEQFKPIESPPRLPPLSTSFQLNSTTSKFDIAATTTTTAATTTPLAVSSLLVEEKEASTGFHRTVSVPTHPQFVKTSISADLSYQHAALQALSPDTKKPHVDAKSHAPSDSHTMPWNAPALSRSPSPTRPDGGNKKEGNCPAPTPKTSNGEPGATTNEQSGSKLPRLTRSNTFGRKSRKQSSKDASSAAEDFSVLPSAVKTVKEILQTPGSPSGSFKKVKDEMWDGYKIIDADYQKFSSKSGQQKTNVIRQSLLPFLRKHKERCSNHVPPEILEKRTRILHKWWAGLLQALQNRHAQQALAGADRPVYLEAISHIVSRSEWRTAPSTFAPLSDRQPLSAKSVSSASISSSSSNFSLQKSVQHNIKVLYIRMLYDTLAYVVEKMALRSAPSHLVAFAGKVCAYAFYFCPSVAEMLIGLWGLQPTVLRRVRPQFGIARTGNLQQIAEEIVCEFPESLHSLGYSTLATLVRQLKNPTKPPVGVSVDWNGPWTSRWCGRDSDLLFVFFKWYHILMADFLPSDSTLTARLCTPGYVHVLAQMLSLIDITIHRNVLGHVDTSSTTFEDLLNSSPSLPIPVRNGGRGMAEHKLIILLGDMLFDSHEGSRDLYATSFVTMLKAAVRKTRLYDADACFQICDILEEVLPMLSRANKQGLGNYIDWEFWLQVSQTMIKSENNMTELRIISFLYTAWGIFNDTEERKKLVCVDWLLSPQIWNRFFCHWCPMVRAYWMRLMCWRLGRYDGDATSVDTEILKTMLLRLRTGYAHHTRMRQSFESGTGRPSSTAPCLPAPSRRLVILRNDTISQPSGVLLDGIIPSTPFSANPGSLLRTHCVPTLASLGENAPPPPEEETASSKRWSQIRSVFGFKSPEKPAMPRRASVNGSGAQDLDLDKPLPVPRVLACFKFSLEWIDRPVFGSERVLGLSRLPAQAQRFLDALPEDQQVGEIQVEEERDLHWTYVGRALAEWVLVIVEFESFFERRKMEGKECDREVETPTLMVEPMRKF</sequence>
<evidence type="ECO:0000256" key="1">
    <source>
        <dbReference type="SAM" id="MobiDB-lite"/>
    </source>
</evidence>
<feature type="compositionally biased region" description="Polar residues" evidence="1">
    <location>
        <begin position="180"/>
        <end position="209"/>
    </location>
</feature>
<feature type="compositionally biased region" description="Basic and acidic residues" evidence="1">
    <location>
        <begin position="130"/>
        <end position="144"/>
    </location>
</feature>
<protein>
    <submittedName>
        <fullName evidence="2">Similar to UPF0592 membrane protein C7D4.03c acc. no. O14260</fullName>
    </submittedName>
</protein>
<feature type="region of interest" description="Disordered" evidence="1">
    <location>
        <begin position="1"/>
        <end position="55"/>
    </location>
</feature>
<evidence type="ECO:0000313" key="2">
    <source>
        <dbReference type="EMBL" id="CCX32206.1"/>
    </source>
</evidence>
<evidence type="ECO:0000313" key="3">
    <source>
        <dbReference type="Proteomes" id="UP000018144"/>
    </source>
</evidence>
<dbReference type="eggNOG" id="ENOG502QWKM">
    <property type="taxonomic scope" value="Eukaryota"/>
</dbReference>
<keyword evidence="3" id="KW-1185">Reference proteome</keyword>
<accession>U4LV45</accession>
<name>U4LV45_PYROM</name>
<dbReference type="PANTHER" id="PTHR37988">
    <property type="entry name" value="UPF0592 MEMBRANE PROTEIN C7D4.03C"/>
    <property type="match status" value="1"/>
</dbReference>
<organism evidence="2 3">
    <name type="scientific">Pyronema omphalodes (strain CBS 100304)</name>
    <name type="common">Pyronema confluens</name>
    <dbReference type="NCBI Taxonomy" id="1076935"/>
    <lineage>
        <taxon>Eukaryota</taxon>
        <taxon>Fungi</taxon>
        <taxon>Dikarya</taxon>
        <taxon>Ascomycota</taxon>
        <taxon>Pezizomycotina</taxon>
        <taxon>Pezizomycetes</taxon>
        <taxon>Pezizales</taxon>
        <taxon>Pyronemataceae</taxon>
        <taxon>Pyronema</taxon>
    </lineage>
</organism>
<dbReference type="Proteomes" id="UP000018144">
    <property type="component" value="Unassembled WGS sequence"/>
</dbReference>
<dbReference type="OrthoDB" id="296767at2759"/>
<dbReference type="Pfam" id="PF08578">
    <property type="entry name" value="DUF1765"/>
    <property type="match status" value="1"/>
</dbReference>
<proteinExistence type="predicted"/>
<dbReference type="STRING" id="1076935.U4LV45"/>
<dbReference type="EMBL" id="HF935729">
    <property type="protein sequence ID" value="CCX32206.1"/>
    <property type="molecule type" value="Genomic_DNA"/>
</dbReference>
<gene>
    <name evidence="2" type="ORF">PCON_12527</name>
</gene>